<dbReference type="Pfam" id="PF00295">
    <property type="entry name" value="Glyco_hydro_28"/>
    <property type="match status" value="1"/>
</dbReference>
<dbReference type="FunFam" id="2.160.20.10:FF:000002">
    <property type="entry name" value="Endopolygalacturonase D"/>
    <property type="match status" value="1"/>
</dbReference>
<evidence type="ECO:0000256" key="8">
    <source>
        <dbReference type="ARBA" id="ARBA00023145"/>
    </source>
</evidence>
<organism evidence="16 17">
    <name type="scientific">Aspergillus minisclerotigenes</name>
    <dbReference type="NCBI Taxonomy" id="656917"/>
    <lineage>
        <taxon>Eukaryota</taxon>
        <taxon>Fungi</taxon>
        <taxon>Dikarya</taxon>
        <taxon>Ascomycota</taxon>
        <taxon>Pezizomycotina</taxon>
        <taxon>Eurotiomycetes</taxon>
        <taxon>Eurotiomycetidae</taxon>
        <taxon>Eurotiales</taxon>
        <taxon>Aspergillaceae</taxon>
        <taxon>Aspergillus</taxon>
        <taxon>Aspergillus subgen. Circumdati</taxon>
    </lineage>
</organism>
<accession>A0A5N6JBH6</accession>
<keyword evidence="5" id="KW-0732">Signal</keyword>
<keyword evidence="17" id="KW-1185">Reference proteome</keyword>
<dbReference type="GO" id="GO:0047911">
    <property type="term" value="F:galacturan 1,4-alpha-galacturonidase activity"/>
    <property type="evidence" value="ECO:0007669"/>
    <property type="project" value="UniProtKB-ARBA"/>
</dbReference>
<evidence type="ECO:0000256" key="1">
    <source>
        <dbReference type="ARBA" id="ARBA00004613"/>
    </source>
</evidence>
<dbReference type="SMART" id="SM00710">
    <property type="entry name" value="PbH1"/>
    <property type="match status" value="6"/>
</dbReference>
<dbReference type="InterPro" id="IPR036452">
    <property type="entry name" value="Ribo_hydro-like"/>
</dbReference>
<dbReference type="InterPro" id="IPR050434">
    <property type="entry name" value="Glycosyl_hydrlase_28"/>
</dbReference>
<comment type="similarity">
    <text evidence="2 15">Belongs to the glycosyl hydrolase 28 family.</text>
</comment>
<dbReference type="PROSITE" id="PS00502">
    <property type="entry name" value="POLYGALACTURONASE"/>
    <property type="match status" value="1"/>
</dbReference>
<dbReference type="InterPro" id="IPR006626">
    <property type="entry name" value="PbH1"/>
</dbReference>
<dbReference type="Proteomes" id="UP000326289">
    <property type="component" value="Unassembled WGS sequence"/>
</dbReference>
<feature type="active site" evidence="14">
    <location>
        <position position="534"/>
    </location>
</feature>
<comment type="catalytic activity">
    <reaction evidence="12">
        <text>(1,4-alpha-D-galacturonosyl)n+m + H2O = (1,4-alpha-D-galacturonosyl)n + (1,4-alpha-D-galacturonosyl)m.</text>
        <dbReference type="EC" id="3.2.1.15"/>
    </reaction>
</comment>
<sequence>MQPLFWWLSPLNDRFPMILSSTAGHTNLGNMQAKSHTIGDILHRCHGETIGLNVSQLSELLSSPGDIYSSLSGHDLVKAKVKELVIMGGAYPCGYEYNFYGSNTSATTHVVNTWPGPMTFSGGELGANVYSGARLTVEGPVSDPVKAAYQWYTGYNASRSSWDPLTVLYAIDGISNMFVYANKGGHNHVYPDGRNEWLPDNSLYPQKYLKLRMSEEEAGEFLDNFYLDTATRAARLKNRQPCCLDHYSSIRQEIDRSIAKVQLGSDIKSEHQLRQGSGKAVPFHTRITVSIAVFSTFRNVESFPIHSFGKMQLLQSSVIAATVGAALVAAVPVELEARDSCTFTSAADAKSGKTSCSTITLSNIEVPAGETLDLTGLNDGTTVIFSGETTFGYKEWEGPLISVSGTNIKVQQASGAKIDGDGSRWWDGKGGNGGKTKPKFFYAHKLDSSSITGLQIYNTPVQGFSIQSDNLNITDVTIDNSAGTAEGHNTDAFDVGSSTYINIDGATVYNQDDCLAINSGSHITFTNGYCDGGHGLSIGSVGGRSDNTVEDVTISNSKVVNSQNGVRIKTVYDATGTVSNVKFEDITLSGITKYGLVVEQDYENGSPTGTPTNGIPVSDITFSKVTGTVESDATDIYILCGSGSCTDWTWSGVSITGDLKPDNIMVKVEDQSILEESAKNEYKDPLPQKTCPDGRTIYLWRNNYGPTLKTTGIITITAFDLSVPGDRPNSGCIQAEIYWPPELWDLFEGKKVFKDVDPLCDQEYNGTKHLAHITSLLGPPPEDILTRGRRSGLFYTSDGKHHYRFCTISAILC</sequence>
<evidence type="ECO:0000313" key="16">
    <source>
        <dbReference type="EMBL" id="KAB8276008.1"/>
    </source>
</evidence>
<keyword evidence="7 15" id="KW-0378">Hydrolase</keyword>
<dbReference type="PANTHER" id="PTHR31884:SF13">
    <property type="entry name" value="ENDOPOLYGALACTURONASE B"/>
    <property type="match status" value="1"/>
</dbReference>
<dbReference type="EMBL" id="ML732779">
    <property type="protein sequence ID" value="KAB8276008.1"/>
    <property type="molecule type" value="Genomic_DNA"/>
</dbReference>
<evidence type="ECO:0000256" key="14">
    <source>
        <dbReference type="PROSITE-ProRule" id="PRU10052"/>
    </source>
</evidence>
<dbReference type="GO" id="GO:0045490">
    <property type="term" value="P:pectin catabolic process"/>
    <property type="evidence" value="ECO:0007669"/>
    <property type="project" value="TreeGrafter"/>
</dbReference>
<keyword evidence="11" id="KW-0961">Cell wall biogenesis/degradation</keyword>
<proteinExistence type="inferred from homology"/>
<keyword evidence="10 15" id="KW-0326">Glycosidase</keyword>
<dbReference type="Gene3D" id="3.90.245.10">
    <property type="entry name" value="Ribonucleoside hydrolase-like"/>
    <property type="match status" value="1"/>
</dbReference>
<dbReference type="InterPro" id="IPR011050">
    <property type="entry name" value="Pectin_lyase_fold/virulence"/>
</dbReference>
<comment type="function">
    <text evidence="13">Involved in maceration and soft-rotting of plant tissue. Hydrolyzes the 1,4-alpha glycosidic bonds of de-esterified pectate in the smooth region of the plant cell wall.</text>
</comment>
<dbReference type="Gene3D" id="2.160.20.10">
    <property type="entry name" value="Single-stranded right-handed beta-helix, Pectin lyase-like"/>
    <property type="match status" value="1"/>
</dbReference>
<dbReference type="GO" id="GO:0016799">
    <property type="term" value="F:hydrolase activity, hydrolyzing N-glycosyl compounds"/>
    <property type="evidence" value="ECO:0007669"/>
    <property type="project" value="InterPro"/>
</dbReference>
<dbReference type="AlphaFoldDB" id="A0A5N6JBH6"/>
<evidence type="ECO:0000256" key="9">
    <source>
        <dbReference type="ARBA" id="ARBA00023157"/>
    </source>
</evidence>
<dbReference type="SUPFAM" id="SSF51126">
    <property type="entry name" value="Pectin lyase-like"/>
    <property type="match status" value="1"/>
</dbReference>
<evidence type="ECO:0000256" key="13">
    <source>
        <dbReference type="ARBA" id="ARBA00037707"/>
    </source>
</evidence>
<dbReference type="Gene3D" id="1.10.510.10">
    <property type="entry name" value="Transferase(Phosphotransferase) domain 1"/>
    <property type="match status" value="1"/>
</dbReference>
<name>A0A5N6JBH6_9EURO</name>
<protein>
    <recommendedName>
        <fullName evidence="3">endo-polygalacturonase</fullName>
        <ecNumber evidence="3">3.2.1.15</ecNumber>
    </recommendedName>
</protein>
<evidence type="ECO:0000256" key="10">
    <source>
        <dbReference type="ARBA" id="ARBA00023295"/>
    </source>
</evidence>
<evidence type="ECO:0000256" key="5">
    <source>
        <dbReference type="ARBA" id="ARBA00022729"/>
    </source>
</evidence>
<gene>
    <name evidence="16" type="ORF">BDV30DRAFT_224756</name>
</gene>
<dbReference type="SUPFAM" id="SSF53590">
    <property type="entry name" value="Nucleoside hydrolase"/>
    <property type="match status" value="1"/>
</dbReference>
<evidence type="ECO:0000313" key="17">
    <source>
        <dbReference type="Proteomes" id="UP000326289"/>
    </source>
</evidence>
<reference evidence="16 17" key="1">
    <citation type="submission" date="2019-04" db="EMBL/GenBank/DDBJ databases">
        <title>Fungal friends and foes A comparative genomics study of 23 Aspergillus species from section Flavi.</title>
        <authorList>
            <consortium name="DOE Joint Genome Institute"/>
            <person name="Kjaerbolling I."/>
            <person name="Vesth T.C."/>
            <person name="Frisvad J.C."/>
            <person name="Nybo J.L."/>
            <person name="Theobald S."/>
            <person name="Kildgaard S."/>
            <person name="Petersen T.I."/>
            <person name="Kuo A."/>
            <person name="Sato A."/>
            <person name="Lyhne E.K."/>
            <person name="Kogle M.E."/>
            <person name="Wiebenga A."/>
            <person name="Kun R.S."/>
            <person name="Lubbers R.J."/>
            <person name="Makela M.R."/>
            <person name="Barry K."/>
            <person name="Chovatia M."/>
            <person name="Clum A."/>
            <person name="Daum C."/>
            <person name="Haridas S."/>
            <person name="He G."/>
            <person name="LaButti K."/>
            <person name="Lipzen A."/>
            <person name="Mondo S."/>
            <person name="Pangilinan J."/>
            <person name="Riley R."/>
            <person name="Salamov A."/>
            <person name="Simmons B.A."/>
            <person name="Magnuson J.K."/>
            <person name="Henrissat B."/>
            <person name="Mortensen U.H."/>
            <person name="Larsen T.O."/>
            <person name="De vries R.P."/>
            <person name="Grigoriev I.V."/>
            <person name="Machida M."/>
            <person name="Baker S.E."/>
            <person name="Andersen M.R."/>
        </authorList>
    </citation>
    <scope>NUCLEOTIDE SEQUENCE [LARGE SCALE GENOMIC DNA]</scope>
    <source>
        <strain evidence="16 17">CBS 117635</strain>
    </source>
</reference>
<dbReference type="PANTHER" id="PTHR31884">
    <property type="entry name" value="POLYGALACTURONASE"/>
    <property type="match status" value="1"/>
</dbReference>
<evidence type="ECO:0000256" key="3">
    <source>
        <dbReference type="ARBA" id="ARBA00012736"/>
    </source>
</evidence>
<evidence type="ECO:0000256" key="11">
    <source>
        <dbReference type="ARBA" id="ARBA00023316"/>
    </source>
</evidence>
<keyword evidence="8" id="KW-0865">Zymogen</keyword>
<keyword evidence="6" id="KW-0677">Repeat</keyword>
<evidence type="ECO:0000256" key="6">
    <source>
        <dbReference type="ARBA" id="ARBA00022737"/>
    </source>
</evidence>
<dbReference type="GO" id="GO:0005576">
    <property type="term" value="C:extracellular region"/>
    <property type="evidence" value="ECO:0007669"/>
    <property type="project" value="UniProtKB-SubCell"/>
</dbReference>
<dbReference type="InterPro" id="IPR000743">
    <property type="entry name" value="Glyco_hydro_28"/>
</dbReference>
<comment type="subcellular location">
    <subcellularLocation>
        <location evidence="1">Secreted</location>
    </subcellularLocation>
</comment>
<dbReference type="InterPro" id="IPR012334">
    <property type="entry name" value="Pectin_lyas_fold"/>
</dbReference>
<evidence type="ECO:0000256" key="2">
    <source>
        <dbReference type="ARBA" id="ARBA00008834"/>
    </source>
</evidence>
<dbReference type="GO" id="GO:0071555">
    <property type="term" value="P:cell wall organization"/>
    <property type="evidence" value="ECO:0007669"/>
    <property type="project" value="UniProtKB-KW"/>
</dbReference>
<keyword evidence="9" id="KW-1015">Disulfide bond</keyword>
<keyword evidence="4" id="KW-0964">Secreted</keyword>
<dbReference type="GO" id="GO:0004650">
    <property type="term" value="F:polygalacturonase activity"/>
    <property type="evidence" value="ECO:0007669"/>
    <property type="project" value="UniProtKB-EC"/>
</dbReference>
<evidence type="ECO:0000256" key="15">
    <source>
        <dbReference type="RuleBase" id="RU361169"/>
    </source>
</evidence>
<evidence type="ECO:0000256" key="7">
    <source>
        <dbReference type="ARBA" id="ARBA00022801"/>
    </source>
</evidence>
<evidence type="ECO:0000256" key="4">
    <source>
        <dbReference type="ARBA" id="ARBA00022525"/>
    </source>
</evidence>
<dbReference type="EC" id="3.2.1.15" evidence="3"/>
<evidence type="ECO:0000256" key="12">
    <source>
        <dbReference type="ARBA" id="ARBA00034074"/>
    </source>
</evidence>